<keyword evidence="2" id="KW-1185">Reference proteome</keyword>
<dbReference type="EMBL" id="REGN01005439">
    <property type="protein sequence ID" value="RNA13341.1"/>
    <property type="molecule type" value="Genomic_DNA"/>
</dbReference>
<reference evidence="1 2" key="1">
    <citation type="journal article" date="2018" name="Sci. Rep.">
        <title>Genomic signatures of local adaptation to the degree of environmental predictability in rotifers.</title>
        <authorList>
            <person name="Franch-Gras L."/>
            <person name="Hahn C."/>
            <person name="Garcia-Roger E.M."/>
            <person name="Carmona M.J."/>
            <person name="Serra M."/>
            <person name="Gomez A."/>
        </authorList>
    </citation>
    <scope>NUCLEOTIDE SEQUENCE [LARGE SCALE GENOMIC DNA]</scope>
    <source>
        <strain evidence="1">HYR1</strain>
    </source>
</reference>
<accession>A0A3M7QQI7</accession>
<gene>
    <name evidence="1" type="ORF">BpHYR1_003892</name>
</gene>
<name>A0A3M7QQI7_BRAPC</name>
<dbReference type="AlphaFoldDB" id="A0A3M7QQI7"/>
<proteinExistence type="predicted"/>
<comment type="caution">
    <text evidence="1">The sequence shown here is derived from an EMBL/GenBank/DDBJ whole genome shotgun (WGS) entry which is preliminary data.</text>
</comment>
<evidence type="ECO:0000313" key="1">
    <source>
        <dbReference type="EMBL" id="RNA13341.1"/>
    </source>
</evidence>
<organism evidence="1 2">
    <name type="scientific">Brachionus plicatilis</name>
    <name type="common">Marine rotifer</name>
    <name type="synonym">Brachionus muelleri</name>
    <dbReference type="NCBI Taxonomy" id="10195"/>
    <lineage>
        <taxon>Eukaryota</taxon>
        <taxon>Metazoa</taxon>
        <taxon>Spiralia</taxon>
        <taxon>Gnathifera</taxon>
        <taxon>Rotifera</taxon>
        <taxon>Eurotatoria</taxon>
        <taxon>Monogononta</taxon>
        <taxon>Pseudotrocha</taxon>
        <taxon>Ploima</taxon>
        <taxon>Brachionidae</taxon>
        <taxon>Brachionus</taxon>
    </lineage>
</organism>
<protein>
    <submittedName>
        <fullName evidence="1">Uncharacterized protein</fullName>
    </submittedName>
</protein>
<sequence length="110" mass="13437">MLKGERSFFKQQTIEADWKHYNKNNCALKLAPYLRTNIEYKDWFKYNIQSCFKDITIERRGMSTSSTTYYKLITDFYDLHENFYQYLLHLDQLKEFFHDLVTLTDHIGQD</sequence>
<dbReference type="Proteomes" id="UP000276133">
    <property type="component" value="Unassembled WGS sequence"/>
</dbReference>
<evidence type="ECO:0000313" key="2">
    <source>
        <dbReference type="Proteomes" id="UP000276133"/>
    </source>
</evidence>